<dbReference type="PANTHER" id="PTHR31339:SF9">
    <property type="entry name" value="PLASMIN AND FIBRONECTIN-BINDING PROTEIN A"/>
    <property type="match status" value="1"/>
</dbReference>
<name>A0A061ABP8_9MOLU</name>
<gene>
    <name evidence="5" type="ORF">Aocu_11550</name>
</gene>
<dbReference type="SUPFAM" id="SSF51126">
    <property type="entry name" value="Pectin lyase-like"/>
    <property type="match status" value="1"/>
</dbReference>
<evidence type="ECO:0000313" key="6">
    <source>
        <dbReference type="Proteomes" id="UP000032434"/>
    </source>
</evidence>
<sequence>MQVVFLSATSVSIELTNNDVYFTKEAYDVFLNDELVIKNHKTNVFSIYKLEPNKPYVIKVEDQTVSFVTPGYSEYLDVSKLGVIADGVTDNTKIIQKIIQQAKKDAYIYFGPGEYWTGPIFLKSNITIELDKGATLFGETDRYKYPILKAQITKPDGTIFEQSSWEGVPADTYASLITGIEVENVKIIGEGIIDENAQKSDWWVNHKIMRGAWRPKGMFLSHCKFIGLQGITIKNTPSWNLHPYFSSYLDFIDIKLESPHDSPNTDGCDPESCSNLNLIGVRFSVGDDCIAIKSGKFEMGMKYRKPTEKMVVRNCYMEHGHGAVVLGSECSGGIKDLTVEKCYFYKTDRGLRIKTRRGRGESMVIDGITFNHIVMDEVRAPLVMNMFYFCDDDGKTPYVWEKEALPVDERTPYLGQFTFKNIVATNTHSSAGFFYGLKEMPIESITLENIKFTYSNEAVPFIPAMMSFLEPQVKTGLQFRNVNQVNISNVSLDGVLGEEVILENVKDYKRD</sequence>
<dbReference type="GO" id="GO:0005975">
    <property type="term" value="P:carbohydrate metabolic process"/>
    <property type="evidence" value="ECO:0007669"/>
    <property type="project" value="InterPro"/>
</dbReference>
<dbReference type="InParanoid" id="A0A061ABP8"/>
<evidence type="ECO:0000256" key="3">
    <source>
        <dbReference type="ARBA" id="ARBA00023295"/>
    </source>
</evidence>
<dbReference type="HOGENOM" id="CLU_016031_8_3_14"/>
<dbReference type="KEGG" id="aoc:Aocu_11550"/>
<dbReference type="RefSeq" id="WP_045749672.1">
    <property type="nucleotide sequence ID" value="NZ_FUZK01000001.1"/>
</dbReference>
<dbReference type="GO" id="GO:0016829">
    <property type="term" value="F:lyase activity"/>
    <property type="evidence" value="ECO:0007669"/>
    <property type="project" value="UniProtKB-KW"/>
</dbReference>
<evidence type="ECO:0000256" key="4">
    <source>
        <dbReference type="RuleBase" id="RU361169"/>
    </source>
</evidence>
<evidence type="ECO:0000256" key="1">
    <source>
        <dbReference type="ARBA" id="ARBA00008834"/>
    </source>
</evidence>
<accession>A0A061ABP8</accession>
<dbReference type="InterPro" id="IPR011050">
    <property type="entry name" value="Pectin_lyase_fold/virulence"/>
</dbReference>
<evidence type="ECO:0000313" key="5">
    <source>
        <dbReference type="EMBL" id="CDR31228.1"/>
    </source>
</evidence>
<keyword evidence="3 4" id="KW-0326">Glycosidase</keyword>
<proteinExistence type="inferred from homology"/>
<reference evidence="6" key="1">
    <citation type="submission" date="2014-05" db="EMBL/GenBank/DDBJ databases">
        <authorList>
            <person name="Kube M."/>
        </authorList>
    </citation>
    <scope>NUCLEOTIDE SEQUENCE [LARGE SCALE GENOMIC DNA]</scope>
</reference>
<dbReference type="STRING" id="35623.Aocu_11550"/>
<dbReference type="GO" id="GO:0004650">
    <property type="term" value="F:polygalacturonase activity"/>
    <property type="evidence" value="ECO:0007669"/>
    <property type="project" value="InterPro"/>
</dbReference>
<dbReference type="AlphaFoldDB" id="A0A061ABP8"/>
<dbReference type="EMBL" id="LK028559">
    <property type="protein sequence ID" value="CDR31228.1"/>
    <property type="molecule type" value="Genomic_DNA"/>
</dbReference>
<organism evidence="5 6">
    <name type="scientific">Acholeplasma oculi</name>
    <dbReference type="NCBI Taxonomy" id="35623"/>
    <lineage>
        <taxon>Bacteria</taxon>
        <taxon>Bacillati</taxon>
        <taxon>Mycoplasmatota</taxon>
        <taxon>Mollicutes</taxon>
        <taxon>Acholeplasmatales</taxon>
        <taxon>Acholeplasmataceae</taxon>
        <taxon>Acholeplasma</taxon>
    </lineage>
</organism>
<dbReference type="Pfam" id="PF00295">
    <property type="entry name" value="Glyco_hydro_28"/>
    <property type="match status" value="1"/>
</dbReference>
<comment type="similarity">
    <text evidence="1 4">Belongs to the glycosyl hydrolase 28 family.</text>
</comment>
<keyword evidence="5" id="KW-0456">Lyase</keyword>
<dbReference type="Proteomes" id="UP000032434">
    <property type="component" value="Chromosome 1"/>
</dbReference>
<dbReference type="PANTHER" id="PTHR31339">
    <property type="entry name" value="PECTIN LYASE-RELATED"/>
    <property type="match status" value="1"/>
</dbReference>
<dbReference type="OrthoDB" id="9795222at2"/>
<keyword evidence="2 4" id="KW-0378">Hydrolase</keyword>
<dbReference type="PROSITE" id="PS00502">
    <property type="entry name" value="POLYGALACTURONASE"/>
    <property type="match status" value="1"/>
</dbReference>
<dbReference type="Gene3D" id="2.160.20.10">
    <property type="entry name" value="Single-stranded right-handed beta-helix, Pectin lyase-like"/>
    <property type="match status" value="1"/>
</dbReference>
<dbReference type="InterPro" id="IPR051801">
    <property type="entry name" value="GH28_Enzymes"/>
</dbReference>
<dbReference type="PATRIC" id="fig|35623.3.peg.1155"/>
<keyword evidence="6" id="KW-1185">Reference proteome</keyword>
<protein>
    <submittedName>
        <fullName evidence="5">Pectine lyase</fullName>
    </submittedName>
</protein>
<dbReference type="InterPro" id="IPR012334">
    <property type="entry name" value="Pectin_lyas_fold"/>
</dbReference>
<evidence type="ECO:0000256" key="2">
    <source>
        <dbReference type="ARBA" id="ARBA00022801"/>
    </source>
</evidence>
<dbReference type="InterPro" id="IPR000743">
    <property type="entry name" value="Glyco_hydro_28"/>
</dbReference>